<evidence type="ECO:0000256" key="1">
    <source>
        <dbReference type="ARBA" id="ARBA00022741"/>
    </source>
</evidence>
<accession>A0A2H0A4A1</accession>
<dbReference type="InterPro" id="IPR027417">
    <property type="entry name" value="P-loop_NTPase"/>
</dbReference>
<dbReference type="InterPro" id="IPR017871">
    <property type="entry name" value="ABC_transporter-like_CS"/>
</dbReference>
<dbReference type="SMART" id="SM00382">
    <property type="entry name" value="AAA"/>
    <property type="match status" value="1"/>
</dbReference>
<dbReference type="InterPro" id="IPR003593">
    <property type="entry name" value="AAA+_ATPase"/>
</dbReference>
<dbReference type="SUPFAM" id="SSF52540">
    <property type="entry name" value="P-loop containing nucleoside triphosphate hydrolases"/>
    <property type="match status" value="1"/>
</dbReference>
<dbReference type="Pfam" id="PF00005">
    <property type="entry name" value="ABC_tran"/>
    <property type="match status" value="1"/>
</dbReference>
<keyword evidence="2 4" id="KW-0067">ATP-binding</keyword>
<dbReference type="Gene3D" id="3.40.50.300">
    <property type="entry name" value="P-loop containing nucleotide triphosphate hydrolases"/>
    <property type="match status" value="1"/>
</dbReference>
<gene>
    <name evidence="4" type="ORF">COX18_07205</name>
</gene>
<keyword evidence="1" id="KW-0547">Nucleotide-binding</keyword>
<protein>
    <submittedName>
        <fullName evidence="4">ABC transporter ATP-binding protein</fullName>
    </submittedName>
</protein>
<evidence type="ECO:0000313" key="5">
    <source>
        <dbReference type="Proteomes" id="UP000231067"/>
    </source>
</evidence>
<dbReference type="PROSITE" id="PS50893">
    <property type="entry name" value="ABC_TRANSPORTER_2"/>
    <property type="match status" value="1"/>
</dbReference>
<organism evidence="4 5">
    <name type="scientific">Candidatus Desantisbacteria bacterium CG23_combo_of_CG06-09_8_20_14_all_40_23</name>
    <dbReference type="NCBI Taxonomy" id="1974550"/>
    <lineage>
        <taxon>Bacteria</taxon>
        <taxon>Candidatus Desantisiibacteriota</taxon>
    </lineage>
</organism>
<comment type="caution">
    <text evidence="4">The sequence shown here is derived from an EMBL/GenBank/DDBJ whole genome shotgun (WGS) entry which is preliminary data.</text>
</comment>
<sequence length="263" mass="29347">MGTTIEIKGLTKKFGDYLAVDNLSFFLKKGEIFGFLGANGSGKTTTIRMLCGIITPTSGSGKVLGYDICTQSEKIKQNIGYMSQKFSLYEELTVKENLKFYAGIYGLDYTQTNKRIKEIVELANLEGKENFQARMLSGGWKQRLALGCALLHQPLLLFLDEPTSGVDPVSRKIFWEIIRHLAKTGMTIFVTTHYMDEAEFCDTIGFIHYGILKAFGTTAQLKEQFGYDSLGAMFISFVGKQELDRLRLLFDDKKSSISGGIIG</sequence>
<evidence type="ECO:0000259" key="3">
    <source>
        <dbReference type="PROSITE" id="PS50893"/>
    </source>
</evidence>
<dbReference type="GO" id="GO:0005524">
    <property type="term" value="F:ATP binding"/>
    <property type="evidence" value="ECO:0007669"/>
    <property type="project" value="UniProtKB-KW"/>
</dbReference>
<evidence type="ECO:0000256" key="2">
    <source>
        <dbReference type="ARBA" id="ARBA00022840"/>
    </source>
</evidence>
<feature type="domain" description="ABC transporter" evidence="3">
    <location>
        <begin position="5"/>
        <end position="234"/>
    </location>
</feature>
<dbReference type="PANTHER" id="PTHR43038:SF3">
    <property type="entry name" value="ABC TRANSPORTER G FAMILY MEMBER 20 ISOFORM X1"/>
    <property type="match status" value="1"/>
</dbReference>
<dbReference type="InterPro" id="IPR003439">
    <property type="entry name" value="ABC_transporter-like_ATP-bd"/>
</dbReference>
<name>A0A2H0A4A1_9BACT</name>
<dbReference type="Proteomes" id="UP000231067">
    <property type="component" value="Unassembled WGS sequence"/>
</dbReference>
<dbReference type="PROSITE" id="PS00211">
    <property type="entry name" value="ABC_TRANSPORTER_1"/>
    <property type="match status" value="1"/>
</dbReference>
<proteinExistence type="predicted"/>
<dbReference type="EMBL" id="PCSH01000129">
    <property type="protein sequence ID" value="PIP40274.1"/>
    <property type="molecule type" value="Genomic_DNA"/>
</dbReference>
<reference evidence="4 5" key="1">
    <citation type="submission" date="2017-09" db="EMBL/GenBank/DDBJ databases">
        <title>Depth-based differentiation of microbial function through sediment-hosted aquifers and enrichment of novel symbionts in the deep terrestrial subsurface.</title>
        <authorList>
            <person name="Probst A.J."/>
            <person name="Ladd B."/>
            <person name="Jarett J.K."/>
            <person name="Geller-Mcgrath D.E."/>
            <person name="Sieber C.M."/>
            <person name="Emerson J.B."/>
            <person name="Anantharaman K."/>
            <person name="Thomas B.C."/>
            <person name="Malmstrom R."/>
            <person name="Stieglmeier M."/>
            <person name="Klingl A."/>
            <person name="Woyke T."/>
            <person name="Ryan C.M."/>
            <person name="Banfield J.F."/>
        </authorList>
    </citation>
    <scope>NUCLEOTIDE SEQUENCE [LARGE SCALE GENOMIC DNA]</scope>
    <source>
        <strain evidence="4">CG23_combo_of_CG06-09_8_20_14_all_40_23</strain>
    </source>
</reference>
<dbReference type="CDD" id="cd03263">
    <property type="entry name" value="ABC_subfamily_A"/>
    <property type="match status" value="1"/>
</dbReference>
<dbReference type="AlphaFoldDB" id="A0A2H0A4A1"/>
<dbReference type="PANTHER" id="PTHR43038">
    <property type="entry name" value="ATP-BINDING CASSETTE, SUB-FAMILY H, MEMBER 1"/>
    <property type="match status" value="1"/>
</dbReference>
<evidence type="ECO:0000313" key="4">
    <source>
        <dbReference type="EMBL" id="PIP40274.1"/>
    </source>
</evidence>
<dbReference type="GO" id="GO:0016887">
    <property type="term" value="F:ATP hydrolysis activity"/>
    <property type="evidence" value="ECO:0007669"/>
    <property type="project" value="InterPro"/>
</dbReference>